<comment type="similarity">
    <text evidence="9">Belongs to the glycosyltransferase 9 family.</text>
</comment>
<comment type="catalytic activity">
    <reaction evidence="13">
        <text>an alpha-Kdo-(2-&gt;4)-alpha-Kdo-(2-&gt;6)-lipid A + ADP-L-glycero-beta-D-manno-heptose = an L-alpha-D-Hep-(1-&gt;5)-[alpha-Kdo-(2-&gt;4)]-alpha-Kdo-(2-&gt;6)-lipid A + ADP + H(+)</text>
        <dbReference type="Rhea" id="RHEA:74067"/>
        <dbReference type="ChEBI" id="CHEBI:15378"/>
        <dbReference type="ChEBI" id="CHEBI:61506"/>
        <dbReference type="ChEBI" id="CHEBI:176431"/>
        <dbReference type="ChEBI" id="CHEBI:193068"/>
        <dbReference type="ChEBI" id="CHEBI:456216"/>
        <dbReference type="EC" id="2.4.99.23"/>
    </reaction>
</comment>
<comment type="pathway">
    <text evidence="2">Bacterial outer membrane biogenesis; LPS core biosynthesis.</text>
</comment>
<comment type="caution">
    <text evidence="14">The sequence shown here is derived from an EMBL/GenBank/DDBJ whole genome shotgun (WGS) entry which is preliminary data.</text>
</comment>
<evidence type="ECO:0000256" key="10">
    <source>
        <dbReference type="ARBA" id="ARBA00044041"/>
    </source>
</evidence>
<evidence type="ECO:0000313" key="15">
    <source>
        <dbReference type="Proteomes" id="UP000798046"/>
    </source>
</evidence>
<accession>A0ABQ6TQ32</accession>
<keyword evidence="4" id="KW-0997">Cell inner membrane</keyword>
<keyword evidence="7" id="KW-0448">Lipopolysaccharide biosynthesis</keyword>
<keyword evidence="15" id="KW-1185">Reference proteome</keyword>
<gene>
    <name evidence="14" type="primary">waaC</name>
    <name evidence="14" type="ORF">F6V30_00360</name>
</gene>
<dbReference type="CDD" id="cd03789">
    <property type="entry name" value="GT9_LPS_heptosyltransferase"/>
    <property type="match status" value="1"/>
</dbReference>
<evidence type="ECO:0000256" key="4">
    <source>
        <dbReference type="ARBA" id="ARBA00022519"/>
    </source>
</evidence>
<keyword evidence="3" id="KW-1003">Cell membrane</keyword>
<dbReference type="Pfam" id="PF01075">
    <property type="entry name" value="Glyco_transf_9"/>
    <property type="match status" value="1"/>
</dbReference>
<dbReference type="Proteomes" id="UP000798046">
    <property type="component" value="Unassembled WGS sequence"/>
</dbReference>
<dbReference type="InterPro" id="IPR011908">
    <property type="entry name" value="LipoPS_heptosylTferase-I"/>
</dbReference>
<dbReference type="PANTHER" id="PTHR30160">
    <property type="entry name" value="TETRAACYLDISACCHARIDE 4'-KINASE-RELATED"/>
    <property type="match status" value="1"/>
</dbReference>
<evidence type="ECO:0000256" key="7">
    <source>
        <dbReference type="ARBA" id="ARBA00022985"/>
    </source>
</evidence>
<dbReference type="Gene3D" id="3.40.50.2000">
    <property type="entry name" value="Glycogen Phosphorylase B"/>
    <property type="match status" value="2"/>
</dbReference>
<evidence type="ECO:0000313" key="14">
    <source>
        <dbReference type="EMBL" id="KAB0671080.1"/>
    </source>
</evidence>
<name>A0ABQ6TQ32_9BACT</name>
<proteinExistence type="inferred from homology"/>
<evidence type="ECO:0000256" key="1">
    <source>
        <dbReference type="ARBA" id="ARBA00004515"/>
    </source>
</evidence>
<protein>
    <recommendedName>
        <fullName evidence="11">Lipopolysaccharide heptosyltransferase 1</fullName>
        <ecNumber evidence="10">2.4.99.23</ecNumber>
    </recommendedName>
    <alternativeName>
        <fullName evidence="12">ADP-heptose:lipopolysaccharide heptosyltransferase I</fullName>
    </alternativeName>
</protein>
<keyword evidence="6" id="KW-0808">Transferase</keyword>
<dbReference type="InterPro" id="IPR051199">
    <property type="entry name" value="LPS_LOS_Heptosyltrfase"/>
</dbReference>
<keyword evidence="8" id="KW-0472">Membrane</keyword>
<dbReference type="NCBIfam" id="TIGR02193">
    <property type="entry name" value="heptsyl_trn_I"/>
    <property type="match status" value="1"/>
</dbReference>
<evidence type="ECO:0000256" key="3">
    <source>
        <dbReference type="ARBA" id="ARBA00022475"/>
    </source>
</evidence>
<evidence type="ECO:0000256" key="5">
    <source>
        <dbReference type="ARBA" id="ARBA00022676"/>
    </source>
</evidence>
<evidence type="ECO:0000256" key="8">
    <source>
        <dbReference type="ARBA" id="ARBA00023136"/>
    </source>
</evidence>
<dbReference type="RefSeq" id="WP_151154563.1">
    <property type="nucleotide sequence ID" value="NZ_VZRA01000001.1"/>
</dbReference>
<sequence>MKIAFVRLTSLGDIILAMAALQVVRSRLPECHITWVAERRFADILDHNPDIQQIIRVDLKELKRKKSLSAVRAEYRRLASCGDFDVVIDLHGMLKSAVIAASLGGVRYGFARQMRKEPLAGLFYNRSVPVPLDLPAVCRYTTLAAQSLGLDFRPDELCPPKPYLFWGEGDGAATDEYFAPRKRNILLVPETSASYKNYPPEKFARIANLLPGNIMICHGNQQEFLTASLIAERAPQVRVLPRLNLNQLKATVGRCDLVIGGDSGPTHIAWASGVPSITLFGATPVCIYPTGRNRVIKTSTRVNLRKHDATDCSVCDISEEVIVGQARELLDGFDRQEAQS</sequence>
<dbReference type="PANTHER" id="PTHR30160:SF19">
    <property type="entry name" value="LIPOPOLYSACCHARIDE HEPTOSYLTRANSFERASE 1"/>
    <property type="match status" value="1"/>
</dbReference>
<evidence type="ECO:0000256" key="12">
    <source>
        <dbReference type="ARBA" id="ARBA00044330"/>
    </source>
</evidence>
<evidence type="ECO:0000256" key="9">
    <source>
        <dbReference type="ARBA" id="ARBA00043995"/>
    </source>
</evidence>
<dbReference type="SUPFAM" id="SSF53756">
    <property type="entry name" value="UDP-Glycosyltransferase/glycogen phosphorylase"/>
    <property type="match status" value="1"/>
</dbReference>
<evidence type="ECO:0000256" key="13">
    <source>
        <dbReference type="ARBA" id="ARBA00049201"/>
    </source>
</evidence>
<evidence type="ECO:0000256" key="11">
    <source>
        <dbReference type="ARBA" id="ARBA00044190"/>
    </source>
</evidence>
<dbReference type="InterPro" id="IPR002201">
    <property type="entry name" value="Glyco_trans_9"/>
</dbReference>
<evidence type="ECO:0000256" key="6">
    <source>
        <dbReference type="ARBA" id="ARBA00022679"/>
    </source>
</evidence>
<dbReference type="EMBL" id="VZRA01000001">
    <property type="protein sequence ID" value="KAB0671080.1"/>
    <property type="molecule type" value="Genomic_DNA"/>
</dbReference>
<dbReference type="EC" id="2.4.99.23" evidence="10"/>
<evidence type="ECO:0000256" key="2">
    <source>
        <dbReference type="ARBA" id="ARBA00004713"/>
    </source>
</evidence>
<reference evidence="14 15" key="1">
    <citation type="journal article" date="2020" name="Microorganisms">
        <title>Description of Three Novel Members in the Family Geobacteraceae, Oryzomonas japonicum gen. nov., sp. nov., Oryzomonas sagensis sp. nov., and Oryzomonas ruber sp. nov.</title>
        <authorList>
            <person name="Xu Z."/>
            <person name="Masuda Y."/>
            <person name="Hayakawa C."/>
            <person name="Ushijima N."/>
            <person name="Kawano K."/>
            <person name="Shiratori Y."/>
            <person name="Senoo K."/>
            <person name="Itoh H."/>
        </authorList>
    </citation>
    <scope>NUCLEOTIDE SEQUENCE [LARGE SCALE GENOMIC DNA]</scope>
    <source>
        <strain evidence="14 15">Red100</strain>
    </source>
</reference>
<organism evidence="14 15">
    <name type="scientific">Oryzomonas sagensis</name>
    <dbReference type="NCBI Taxonomy" id="2603857"/>
    <lineage>
        <taxon>Bacteria</taxon>
        <taxon>Pseudomonadati</taxon>
        <taxon>Thermodesulfobacteriota</taxon>
        <taxon>Desulfuromonadia</taxon>
        <taxon>Geobacterales</taxon>
        <taxon>Geobacteraceae</taxon>
        <taxon>Oryzomonas</taxon>
    </lineage>
</organism>
<keyword evidence="5" id="KW-0328">Glycosyltransferase</keyword>
<comment type="subcellular location">
    <subcellularLocation>
        <location evidence="1">Cell inner membrane</location>
        <topology evidence="1">Peripheral membrane protein</topology>
        <orientation evidence="1">Cytoplasmic side</orientation>
    </subcellularLocation>
</comment>